<feature type="domain" description="Glycoside hydrolase family 5" evidence="5">
    <location>
        <begin position="85"/>
        <end position="334"/>
    </location>
</feature>
<dbReference type="AlphaFoldDB" id="A0A067MK85"/>
<accession>A0A067MK85</accession>
<dbReference type="HOGENOM" id="CLU_031875_1_1_1"/>
<dbReference type="OrthoDB" id="1887033at2759"/>
<comment type="similarity">
    <text evidence="1 4">Belongs to the glycosyl hydrolase 5 (cellulase A) family.</text>
</comment>
<reference evidence="7" key="1">
    <citation type="journal article" date="2014" name="Proc. Natl. Acad. Sci. U.S.A.">
        <title>Extensive sampling of basidiomycete genomes demonstrates inadequacy of the white-rot/brown-rot paradigm for wood decay fungi.</title>
        <authorList>
            <person name="Riley R."/>
            <person name="Salamov A.A."/>
            <person name="Brown D.W."/>
            <person name="Nagy L.G."/>
            <person name="Floudas D."/>
            <person name="Held B.W."/>
            <person name="Levasseur A."/>
            <person name="Lombard V."/>
            <person name="Morin E."/>
            <person name="Otillar R."/>
            <person name="Lindquist E.A."/>
            <person name="Sun H."/>
            <person name="LaButti K.M."/>
            <person name="Schmutz J."/>
            <person name="Jabbour D."/>
            <person name="Luo H."/>
            <person name="Baker S.E."/>
            <person name="Pisabarro A.G."/>
            <person name="Walton J.D."/>
            <person name="Blanchette R.A."/>
            <person name="Henrissat B."/>
            <person name="Martin F."/>
            <person name="Cullen D."/>
            <person name="Hibbett D.S."/>
            <person name="Grigoriev I.V."/>
        </authorList>
    </citation>
    <scope>NUCLEOTIDE SEQUENCE [LARGE SCALE GENOMIC DNA]</scope>
    <source>
        <strain evidence="7">FD-172 SS1</strain>
    </source>
</reference>
<dbReference type="EMBL" id="KL198030">
    <property type="protein sequence ID" value="KDQ15949.1"/>
    <property type="molecule type" value="Genomic_DNA"/>
</dbReference>
<dbReference type="InterPro" id="IPR017853">
    <property type="entry name" value="GH"/>
</dbReference>
<dbReference type="InterPro" id="IPR001547">
    <property type="entry name" value="Glyco_hydro_5"/>
</dbReference>
<dbReference type="SUPFAM" id="SSF51445">
    <property type="entry name" value="(Trans)glycosidases"/>
    <property type="match status" value="1"/>
</dbReference>
<evidence type="ECO:0000256" key="3">
    <source>
        <dbReference type="ARBA" id="ARBA00023295"/>
    </source>
</evidence>
<name>A0A067MK85_BOTB1</name>
<protein>
    <submittedName>
        <fullName evidence="6">Glycoside hydrolase family 5 protein</fullName>
    </submittedName>
</protein>
<dbReference type="PANTHER" id="PTHR31297:SF13">
    <property type="entry name" value="PUTATIVE-RELATED"/>
    <property type="match status" value="1"/>
</dbReference>
<evidence type="ECO:0000256" key="4">
    <source>
        <dbReference type="RuleBase" id="RU361153"/>
    </source>
</evidence>
<evidence type="ECO:0000259" key="5">
    <source>
        <dbReference type="Pfam" id="PF00150"/>
    </source>
</evidence>
<dbReference type="Gene3D" id="3.20.20.80">
    <property type="entry name" value="Glycosidases"/>
    <property type="match status" value="1"/>
</dbReference>
<sequence length="466" mass="53505">MPHLPIHIPAPPAPAPTGLLKVQGTKIVGENGEEVILRGAGLGGHLNMENCYPGHESGMRKALKAVLGEEKYDFYFDKFLEYFFTEKDAEFFASLGLNCIRIPFNYRHFEDDLNPGVYNERGFQWLDRIINICAAYGIYTILDLHAAPGGQNIDWHCDTGHHRALFFEHIEFQDRAIALWEKLAERYKGNTWIAGYNPINEPTDEEHIRVLAWYERAEKAIRKVDPDHIVTTFGPPLPNSAYACHDYSNYGFPGSEPYNGTPEQKARLERSFTRKVTYHKEHGVPIWNGEFGPVYASPADGADWEEINTHRYHLLKDQLALYDASRIHWSIWLYKDIGFQGMVYASPESAYIKRLEPFLAKKKRLAADEWGADASTVAHVFKPLEDWLLTEVPGFKARYPPMWTPTHHVGRLLRNILLSEELYPEFAAYFADLSFEQLDELAASFKFENCKQREGLNQVLREHAAK</sequence>
<dbReference type="GO" id="GO:0008422">
    <property type="term" value="F:beta-glucosidase activity"/>
    <property type="evidence" value="ECO:0007669"/>
    <property type="project" value="TreeGrafter"/>
</dbReference>
<dbReference type="GO" id="GO:0009986">
    <property type="term" value="C:cell surface"/>
    <property type="evidence" value="ECO:0007669"/>
    <property type="project" value="TreeGrafter"/>
</dbReference>
<dbReference type="GO" id="GO:0009251">
    <property type="term" value="P:glucan catabolic process"/>
    <property type="evidence" value="ECO:0007669"/>
    <property type="project" value="TreeGrafter"/>
</dbReference>
<keyword evidence="2 4" id="KW-0378">Hydrolase</keyword>
<dbReference type="InParanoid" id="A0A067MK85"/>
<dbReference type="STRING" id="930990.A0A067MK85"/>
<dbReference type="Pfam" id="PF00150">
    <property type="entry name" value="Cellulase"/>
    <property type="match status" value="1"/>
</dbReference>
<evidence type="ECO:0000313" key="6">
    <source>
        <dbReference type="EMBL" id="KDQ15949.1"/>
    </source>
</evidence>
<evidence type="ECO:0000313" key="7">
    <source>
        <dbReference type="Proteomes" id="UP000027195"/>
    </source>
</evidence>
<dbReference type="FunFam" id="3.20.20.80:FF:000130">
    <property type="entry name" value="Endoglucanase C"/>
    <property type="match status" value="1"/>
</dbReference>
<dbReference type="Proteomes" id="UP000027195">
    <property type="component" value="Unassembled WGS sequence"/>
</dbReference>
<evidence type="ECO:0000256" key="1">
    <source>
        <dbReference type="ARBA" id="ARBA00005641"/>
    </source>
</evidence>
<dbReference type="InterPro" id="IPR050386">
    <property type="entry name" value="Glycosyl_hydrolase_5"/>
</dbReference>
<dbReference type="GO" id="GO:0005576">
    <property type="term" value="C:extracellular region"/>
    <property type="evidence" value="ECO:0007669"/>
    <property type="project" value="TreeGrafter"/>
</dbReference>
<organism evidence="6 7">
    <name type="scientific">Botryobasidium botryosum (strain FD-172 SS1)</name>
    <dbReference type="NCBI Taxonomy" id="930990"/>
    <lineage>
        <taxon>Eukaryota</taxon>
        <taxon>Fungi</taxon>
        <taxon>Dikarya</taxon>
        <taxon>Basidiomycota</taxon>
        <taxon>Agaricomycotina</taxon>
        <taxon>Agaricomycetes</taxon>
        <taxon>Cantharellales</taxon>
        <taxon>Botryobasidiaceae</taxon>
        <taxon>Botryobasidium</taxon>
    </lineage>
</organism>
<gene>
    <name evidence="6" type="ORF">BOTBODRAFT_31403</name>
</gene>
<dbReference type="PANTHER" id="PTHR31297">
    <property type="entry name" value="GLUCAN ENDO-1,6-BETA-GLUCOSIDASE B"/>
    <property type="match status" value="1"/>
</dbReference>
<proteinExistence type="inferred from homology"/>
<keyword evidence="3 4" id="KW-0326">Glycosidase</keyword>
<keyword evidence="7" id="KW-1185">Reference proteome</keyword>
<evidence type="ECO:0000256" key="2">
    <source>
        <dbReference type="ARBA" id="ARBA00022801"/>
    </source>
</evidence>